<keyword evidence="3" id="KW-1185">Reference proteome</keyword>
<evidence type="ECO:0000313" key="3">
    <source>
        <dbReference type="Proteomes" id="UP001303046"/>
    </source>
</evidence>
<protein>
    <submittedName>
        <fullName evidence="2">Uncharacterized protein</fullName>
    </submittedName>
</protein>
<keyword evidence="1" id="KW-0472">Membrane</keyword>
<keyword evidence="1" id="KW-0812">Transmembrane</keyword>
<comment type="caution">
    <text evidence="2">The sequence shown here is derived from an EMBL/GenBank/DDBJ whole genome shotgun (WGS) entry which is preliminary data.</text>
</comment>
<dbReference type="EMBL" id="JAVFWL010000005">
    <property type="protein sequence ID" value="KAK6755778.1"/>
    <property type="molecule type" value="Genomic_DNA"/>
</dbReference>
<evidence type="ECO:0000313" key="2">
    <source>
        <dbReference type="EMBL" id="KAK6755778.1"/>
    </source>
</evidence>
<dbReference type="Proteomes" id="UP001303046">
    <property type="component" value="Unassembled WGS sequence"/>
</dbReference>
<accession>A0ABR1DZR4</accession>
<name>A0ABR1DZR4_NECAM</name>
<sequence length="177" mass="19675">MSIMDSDGLSASEMIVGFGDTMDDRDVLGHWMKPPKQLGSNMTGVIILSVVLVAIAIAFFGCYLLLRFVHRALGTDGRKQNNPSPYSNVVIHSKRVYEIQAEEGCFNPPPDIHDPPDDPTKCSFSETSTSKLGAALEEDRKILIGPRKWQSPGQLISATRLFYGCSLLMMEDHCRWK</sequence>
<gene>
    <name evidence="2" type="primary">Necator_chrV.g19064</name>
    <name evidence="2" type="ORF">RB195_014273</name>
</gene>
<proteinExistence type="predicted"/>
<feature type="transmembrane region" description="Helical" evidence="1">
    <location>
        <begin position="42"/>
        <end position="66"/>
    </location>
</feature>
<evidence type="ECO:0000256" key="1">
    <source>
        <dbReference type="SAM" id="Phobius"/>
    </source>
</evidence>
<reference evidence="2 3" key="1">
    <citation type="submission" date="2023-08" db="EMBL/GenBank/DDBJ databases">
        <title>A Necator americanus chromosomal reference genome.</title>
        <authorList>
            <person name="Ilik V."/>
            <person name="Petrzelkova K.J."/>
            <person name="Pardy F."/>
            <person name="Fuh T."/>
            <person name="Niatou-Singa F.S."/>
            <person name="Gouil Q."/>
            <person name="Baker L."/>
            <person name="Ritchie M.E."/>
            <person name="Jex A.R."/>
            <person name="Gazzola D."/>
            <person name="Li H."/>
            <person name="Toshio Fujiwara R."/>
            <person name="Zhan B."/>
            <person name="Aroian R.V."/>
            <person name="Pafco B."/>
            <person name="Schwarz E.M."/>
        </authorList>
    </citation>
    <scope>NUCLEOTIDE SEQUENCE [LARGE SCALE GENOMIC DNA]</scope>
    <source>
        <strain evidence="2 3">Aroian</strain>
        <tissue evidence="2">Whole animal</tissue>
    </source>
</reference>
<keyword evidence="1" id="KW-1133">Transmembrane helix</keyword>
<organism evidence="2 3">
    <name type="scientific">Necator americanus</name>
    <name type="common">Human hookworm</name>
    <dbReference type="NCBI Taxonomy" id="51031"/>
    <lineage>
        <taxon>Eukaryota</taxon>
        <taxon>Metazoa</taxon>
        <taxon>Ecdysozoa</taxon>
        <taxon>Nematoda</taxon>
        <taxon>Chromadorea</taxon>
        <taxon>Rhabditida</taxon>
        <taxon>Rhabditina</taxon>
        <taxon>Rhabditomorpha</taxon>
        <taxon>Strongyloidea</taxon>
        <taxon>Ancylostomatidae</taxon>
        <taxon>Bunostominae</taxon>
        <taxon>Necator</taxon>
    </lineage>
</organism>